<sequence length="199" mass="22252">MYESSRHLECLIDRSRTDENGYRPAAIPSPGTVSVRRELVQSFREDLRSLDQLEALQRNTRGPNISREADPPYPGGSHPNHQRAISNSSGPHQAVLANDSAGLQDMARVFIYLVREDQRVRFVLRQHPPEVRERIDIFRESAGEGRGNCLAAAQCPHSTLNGHRKRFVVHSPALTSDANILWDVTGGMPDAVDCTLLHQ</sequence>
<dbReference type="EMBL" id="OC319961">
    <property type="protein sequence ID" value="CAD7406832.1"/>
    <property type="molecule type" value="Genomic_DNA"/>
</dbReference>
<evidence type="ECO:0000313" key="2">
    <source>
        <dbReference type="EMBL" id="CAD7406832.1"/>
    </source>
</evidence>
<organism evidence="2">
    <name type="scientific">Timema cristinae</name>
    <name type="common">Walking stick</name>
    <dbReference type="NCBI Taxonomy" id="61476"/>
    <lineage>
        <taxon>Eukaryota</taxon>
        <taxon>Metazoa</taxon>
        <taxon>Ecdysozoa</taxon>
        <taxon>Arthropoda</taxon>
        <taxon>Hexapoda</taxon>
        <taxon>Insecta</taxon>
        <taxon>Pterygota</taxon>
        <taxon>Neoptera</taxon>
        <taxon>Polyneoptera</taxon>
        <taxon>Phasmatodea</taxon>
        <taxon>Timematodea</taxon>
        <taxon>Timematoidea</taxon>
        <taxon>Timematidae</taxon>
        <taxon>Timema</taxon>
    </lineage>
</organism>
<protein>
    <submittedName>
        <fullName evidence="2">Uncharacterized protein</fullName>
    </submittedName>
</protein>
<dbReference type="AlphaFoldDB" id="A0A7R9H5L6"/>
<evidence type="ECO:0000256" key="1">
    <source>
        <dbReference type="SAM" id="MobiDB-lite"/>
    </source>
</evidence>
<name>A0A7R9H5L6_TIMCR</name>
<feature type="region of interest" description="Disordered" evidence="1">
    <location>
        <begin position="57"/>
        <end position="95"/>
    </location>
</feature>
<proteinExistence type="predicted"/>
<reference evidence="2" key="1">
    <citation type="submission" date="2020-11" db="EMBL/GenBank/DDBJ databases">
        <authorList>
            <person name="Tran Van P."/>
        </authorList>
    </citation>
    <scope>NUCLEOTIDE SEQUENCE</scope>
</reference>
<accession>A0A7R9H5L6</accession>
<gene>
    <name evidence="2" type="ORF">TCEB3V08_LOCUS8716</name>
</gene>